<dbReference type="EMBL" id="RQYS01000007">
    <property type="protein sequence ID" value="RRD62649.1"/>
    <property type="molecule type" value="Genomic_DNA"/>
</dbReference>
<gene>
    <name evidence="2" type="ORF">EII40_02255</name>
</gene>
<keyword evidence="1" id="KW-0812">Transmembrane</keyword>
<evidence type="ECO:0000313" key="3">
    <source>
        <dbReference type="Proteomes" id="UP000278609"/>
    </source>
</evidence>
<proteinExistence type="predicted"/>
<name>A0A3P1XV45_TANFO</name>
<accession>A0A3P1XV45</accession>
<evidence type="ECO:0008006" key="4">
    <source>
        <dbReference type="Google" id="ProtNLM"/>
    </source>
</evidence>
<comment type="caution">
    <text evidence="2">The sequence shown here is derived from an EMBL/GenBank/DDBJ whole genome shotgun (WGS) entry which is preliminary data.</text>
</comment>
<evidence type="ECO:0000256" key="1">
    <source>
        <dbReference type="SAM" id="Phobius"/>
    </source>
</evidence>
<feature type="transmembrane region" description="Helical" evidence="1">
    <location>
        <begin position="29"/>
        <end position="51"/>
    </location>
</feature>
<dbReference type="OrthoDB" id="1013516at2"/>
<dbReference type="Proteomes" id="UP000278609">
    <property type="component" value="Unassembled WGS sequence"/>
</dbReference>
<organism evidence="2 3">
    <name type="scientific">Tannerella forsythia</name>
    <name type="common">Bacteroides forsythus</name>
    <dbReference type="NCBI Taxonomy" id="28112"/>
    <lineage>
        <taxon>Bacteria</taxon>
        <taxon>Pseudomonadati</taxon>
        <taxon>Bacteroidota</taxon>
        <taxon>Bacteroidia</taxon>
        <taxon>Bacteroidales</taxon>
        <taxon>Tannerellaceae</taxon>
        <taxon>Tannerella</taxon>
    </lineage>
</organism>
<dbReference type="AlphaFoldDB" id="A0A3P1XV45"/>
<dbReference type="RefSeq" id="WP_124750659.1">
    <property type="nucleotide sequence ID" value="NZ_RQYS01000007.1"/>
</dbReference>
<protein>
    <recommendedName>
        <fullName evidence="4">HlyD family secretion protein</fullName>
    </recommendedName>
</protein>
<reference evidence="2 3" key="1">
    <citation type="submission" date="2018-11" db="EMBL/GenBank/DDBJ databases">
        <title>Genomes From Bacteria Associated with the Canine Oral Cavity: a Test Case for Automated Genome-Based Taxonomic Assignment.</title>
        <authorList>
            <person name="Coil D.A."/>
            <person name="Jospin G."/>
            <person name="Darling A.E."/>
            <person name="Wallis C."/>
            <person name="Davis I.J."/>
            <person name="Harris S."/>
            <person name="Eisen J.A."/>
            <person name="Holcombe L.J."/>
            <person name="O'Flynn C."/>
        </authorList>
    </citation>
    <scope>NUCLEOTIDE SEQUENCE [LARGE SCALE GENOMIC DNA]</scope>
    <source>
        <strain evidence="2 3">OH2617_COT-023</strain>
    </source>
</reference>
<evidence type="ECO:0000313" key="2">
    <source>
        <dbReference type="EMBL" id="RRD62649.1"/>
    </source>
</evidence>
<keyword evidence="1" id="KW-0472">Membrane</keyword>
<keyword evidence="1" id="KW-1133">Transmembrane helix</keyword>
<sequence length="167" mass="19029">MEERQKQERSFELRSEKVRSIVGQIPSSLVRYGITIIGVVLVILTLIAYYLPYKSVYSGSASIYTVPQSETDSLEVSVKLRFDGKRIETTNYTHLNIELYGYQESIWGTLLEVSSQRDTLDRQQAIVRFAPSDISTFGGQTVDFRIVESSESILQKVFGRNQASLFR</sequence>